<dbReference type="AlphaFoldDB" id="F2NB87"/>
<dbReference type="PROSITE" id="PS51186">
    <property type="entry name" value="GNAT"/>
    <property type="match status" value="1"/>
</dbReference>
<dbReference type="GO" id="GO:0016747">
    <property type="term" value="F:acyltransferase activity, transferring groups other than amino-acyl groups"/>
    <property type="evidence" value="ECO:0007669"/>
    <property type="project" value="InterPro"/>
</dbReference>
<dbReference type="RefSeq" id="WP_013708366.1">
    <property type="nucleotide sequence ID" value="NC_015389.1"/>
</dbReference>
<sequence length="210" mass="23940">MSRLLYRSFEEADFDRIAEILRALWHEDACGRPFGSLEASHELAVHLSHSTFSQTVLVDDVPIGLVLARSGHERTAQMRAWEQRCEDYLKKMAELDSRAQASYQMKLRAERHVNAELLKASGVSDDFEVTLLIVGGSAHHRGIGSVLLDAALSYLFSQGAPSAFLYTDSCCSWGFYDRCGLKRMATHRATREERKLLPREMYLYEYKRSD</sequence>
<evidence type="ECO:0000313" key="2">
    <source>
        <dbReference type="EMBL" id="AEB06623.1"/>
    </source>
</evidence>
<dbReference type="EMBL" id="CP002628">
    <property type="protein sequence ID" value="AEB06623.1"/>
    <property type="molecule type" value="Genomic_DNA"/>
</dbReference>
<evidence type="ECO:0000259" key="1">
    <source>
        <dbReference type="PROSITE" id="PS51186"/>
    </source>
</evidence>
<dbReference type="KEGG" id="cgo:Corgl_0506"/>
<dbReference type="CDD" id="cd04301">
    <property type="entry name" value="NAT_SF"/>
    <property type="match status" value="1"/>
</dbReference>
<dbReference type="eggNOG" id="COG0456">
    <property type="taxonomic scope" value="Bacteria"/>
</dbReference>
<name>F2NB87_CORGP</name>
<feature type="domain" description="N-acetyltransferase" evidence="1">
    <location>
        <begin position="4"/>
        <end position="198"/>
    </location>
</feature>
<protein>
    <submittedName>
        <fullName evidence="2">GCN5-related N-acetyltransferase</fullName>
    </submittedName>
</protein>
<dbReference type="InterPro" id="IPR000182">
    <property type="entry name" value="GNAT_dom"/>
</dbReference>
<dbReference type="STRING" id="700015.Corgl_0506"/>
<accession>F2NB87</accession>
<proteinExistence type="predicted"/>
<organism evidence="2 3">
    <name type="scientific">Coriobacterium glomerans (strain ATCC 49209 / DSM 20642 / JCM 10262 / PW2)</name>
    <dbReference type="NCBI Taxonomy" id="700015"/>
    <lineage>
        <taxon>Bacteria</taxon>
        <taxon>Bacillati</taxon>
        <taxon>Actinomycetota</taxon>
        <taxon>Coriobacteriia</taxon>
        <taxon>Coriobacteriales</taxon>
        <taxon>Coriobacteriaceae</taxon>
        <taxon>Coriobacterium</taxon>
    </lineage>
</organism>
<reference evidence="3" key="1">
    <citation type="journal article" date="2013" name="Stand. Genomic Sci.">
        <title>Complete genome sequence of Coriobacterium glomerans type strain (PW2(T)) from the midgut of Pyrrhocoris apterus L. (red soldier bug).</title>
        <authorList>
            <person name="Stackebrandt E."/>
            <person name="Zeytun A."/>
            <person name="Lapidus A."/>
            <person name="Nolan M."/>
            <person name="Lucas S."/>
            <person name="Hammon N."/>
            <person name="Deshpande S."/>
            <person name="Cheng J.F."/>
            <person name="Tapia R."/>
            <person name="Goodwin L.A."/>
            <person name="Pitluck S."/>
            <person name="Liolios K."/>
            <person name="Pagani I."/>
            <person name="Ivanova N."/>
            <person name="Mavromatis K."/>
            <person name="Mikhailova N."/>
            <person name="Huntemann M."/>
            <person name="Pati A."/>
            <person name="Chen A."/>
            <person name="Palaniappan K."/>
            <person name="Chang Y.J."/>
            <person name="Land M."/>
            <person name="Hauser L."/>
            <person name="Rohde M."/>
            <person name="Pukall R."/>
            <person name="Goker M."/>
            <person name="Detter J.C."/>
            <person name="Woyke T."/>
            <person name="Bristow J."/>
            <person name="Eisen J.A."/>
            <person name="Markowitz V."/>
            <person name="Hugenholtz P."/>
            <person name="Kyrpides N.C."/>
            <person name="Klenk H.P."/>
        </authorList>
    </citation>
    <scope>NUCLEOTIDE SEQUENCE</scope>
    <source>
        <strain evidence="3">ATCC 49209 / DSM 20642 / JCM 10262 / PW2</strain>
    </source>
</reference>
<gene>
    <name evidence="2" type="ordered locus">Corgl_0506</name>
</gene>
<dbReference type="Gene3D" id="3.40.630.30">
    <property type="match status" value="1"/>
</dbReference>
<keyword evidence="3" id="KW-1185">Reference proteome</keyword>
<dbReference type="Pfam" id="PF00583">
    <property type="entry name" value="Acetyltransf_1"/>
    <property type="match status" value="1"/>
</dbReference>
<evidence type="ECO:0000313" key="3">
    <source>
        <dbReference type="Proteomes" id="UP000006851"/>
    </source>
</evidence>
<dbReference type="InterPro" id="IPR016181">
    <property type="entry name" value="Acyl_CoA_acyltransferase"/>
</dbReference>
<dbReference type="Proteomes" id="UP000006851">
    <property type="component" value="Chromosome"/>
</dbReference>
<dbReference type="HOGENOM" id="CLU_078717_1_0_11"/>
<dbReference type="SUPFAM" id="SSF55729">
    <property type="entry name" value="Acyl-CoA N-acyltransferases (Nat)"/>
    <property type="match status" value="1"/>
</dbReference>